<gene>
    <name evidence="3" type="ORF">ABOM_008149</name>
</gene>
<protein>
    <submittedName>
        <fullName evidence="3">Uncharacterized protein</fullName>
    </submittedName>
</protein>
<evidence type="ECO:0000256" key="1">
    <source>
        <dbReference type="SAM" id="MobiDB-lite"/>
    </source>
</evidence>
<keyword evidence="4" id="KW-1185">Reference proteome</keyword>
<feature type="compositionally biased region" description="Polar residues" evidence="1">
    <location>
        <begin position="35"/>
        <end position="50"/>
    </location>
</feature>
<name>A0A1F7ZTF1_9EURO</name>
<evidence type="ECO:0000313" key="3">
    <source>
        <dbReference type="EMBL" id="OGM42734.1"/>
    </source>
</evidence>
<dbReference type="EMBL" id="LYCR01000083">
    <property type="protein sequence ID" value="OGM42734.1"/>
    <property type="molecule type" value="Genomic_DNA"/>
</dbReference>
<feature type="compositionally biased region" description="Low complexity" evidence="1">
    <location>
        <begin position="11"/>
        <end position="30"/>
    </location>
</feature>
<proteinExistence type="predicted"/>
<dbReference type="OrthoDB" id="5421765at2759"/>
<dbReference type="RefSeq" id="XP_022386451.1">
    <property type="nucleotide sequence ID" value="XM_022535278.1"/>
</dbReference>
<organism evidence="3 4">
    <name type="scientific">Aspergillus bombycis</name>
    <dbReference type="NCBI Taxonomy" id="109264"/>
    <lineage>
        <taxon>Eukaryota</taxon>
        <taxon>Fungi</taxon>
        <taxon>Dikarya</taxon>
        <taxon>Ascomycota</taxon>
        <taxon>Pezizomycotina</taxon>
        <taxon>Eurotiomycetes</taxon>
        <taxon>Eurotiomycetidae</taxon>
        <taxon>Eurotiales</taxon>
        <taxon>Aspergillaceae</taxon>
        <taxon>Aspergillus</taxon>
    </lineage>
</organism>
<feature type="region of interest" description="Disordered" evidence="1">
    <location>
        <begin position="1"/>
        <end position="59"/>
    </location>
</feature>
<reference evidence="3 4" key="1">
    <citation type="journal article" date="2016" name="Genome Biol. Evol.">
        <title>Draft genome sequence of an aflatoxigenic Aspergillus species, A. bombycis.</title>
        <authorList>
            <person name="Moore G.G."/>
            <person name="Mack B.M."/>
            <person name="Beltz S.B."/>
            <person name="Gilbert M.K."/>
        </authorList>
    </citation>
    <scope>NUCLEOTIDE SEQUENCE [LARGE SCALE GENOMIC DNA]</scope>
    <source>
        <strain evidence="4">NRRL 26010</strain>
    </source>
</reference>
<dbReference type="Proteomes" id="UP000179179">
    <property type="component" value="Unassembled WGS sequence"/>
</dbReference>
<accession>A0A1F7ZTF1</accession>
<feature type="compositionally biased region" description="Polar residues" evidence="1">
    <location>
        <begin position="165"/>
        <end position="199"/>
    </location>
</feature>
<evidence type="ECO:0000256" key="2">
    <source>
        <dbReference type="SAM" id="Phobius"/>
    </source>
</evidence>
<feature type="region of interest" description="Disordered" evidence="1">
    <location>
        <begin position="161"/>
        <end position="202"/>
    </location>
</feature>
<feature type="transmembrane region" description="Helical" evidence="2">
    <location>
        <begin position="131"/>
        <end position="154"/>
    </location>
</feature>
<keyword evidence="2" id="KW-0472">Membrane</keyword>
<dbReference type="AlphaFoldDB" id="A0A1F7ZTF1"/>
<dbReference type="GeneID" id="34451539"/>
<keyword evidence="2" id="KW-1133">Transmembrane helix</keyword>
<dbReference type="STRING" id="109264.A0A1F7ZTF1"/>
<keyword evidence="2" id="KW-0812">Transmembrane</keyword>
<evidence type="ECO:0000313" key="4">
    <source>
        <dbReference type="Proteomes" id="UP000179179"/>
    </source>
</evidence>
<comment type="caution">
    <text evidence="3">The sequence shown here is derived from an EMBL/GenBank/DDBJ whole genome shotgun (WGS) entry which is preliminary data.</text>
</comment>
<sequence>MDDLLWARQEAAPTTALATTTSLPQAATPAIPDSSLASSAVANPTSNPGPSTSSDSTSSSFSTLSIASSTTSALQTSSISESSGIASTSSIASSTTSALQTSSISESSGIASTSSTSVIQHGSSGLSGGGLAGAIVGSILGTFILTLLGAFVFFRRGRQNKSRPETTGLTSSQPTKGLGQIYSQPIHSSLPSANGTQPSPSVPVEAQYLDLSSYVPQPADDGTVSSRIQTLFDQASLHIDNYYSTSLNRLRSPQDVVRNIETYGSPFLPAPLATMLSKPRTKRAVLTHVLVRTLLQSIQPGHQAKCLLPAPYASGPPVNTENNEARAIFAWRMLTTYLHSKKGSTQETITLTPPEDAIKSLVEDFSSTFASYSDSQFPDADRLAQLTSVLRAASDLGAWLFSQPCTYDFRWDTSSTPPDHVIVLPAVVKVSDELGQRLLVPQMLVERTVQRA</sequence>